<feature type="region of interest" description="Disordered" evidence="1">
    <location>
        <begin position="1"/>
        <end position="58"/>
    </location>
</feature>
<accession>A0A177AWX7</accession>
<dbReference type="Proteomes" id="UP000078046">
    <property type="component" value="Unassembled WGS sequence"/>
</dbReference>
<dbReference type="AlphaFoldDB" id="A0A177AWX7"/>
<feature type="region of interest" description="Disordered" evidence="1">
    <location>
        <begin position="104"/>
        <end position="124"/>
    </location>
</feature>
<proteinExistence type="predicted"/>
<sequence length="1142" mass="131040">MTKVRSHKPAGTKKRQKQAENKQAKKNKFKKIETPKSETEQIQNGKYETNGNHTSNGNNEMVENRIIETNGVNVESNGNHETRTNGSYITKCDKSTINGNTNISTDIHTNGNHESTENELTNGVDGTETTEIDVIAVTEMQSELKCKHIPLDKIVEDKEPSYVELVDVKPEIEAETNESNECVESTEDKDSKNEKVNVFQKISKKFSKLSKKSESDKVEETDKIKDQNNDRHIISYSPKLFSGWPFVKRHSYDLSKDVKPDKVKLNGKEEAVVIDVKDNEIECDDENKIEDIEKGEIVIEPPTTTNNLQNLETTPSKFRSIFSWWNLGMAFEKKKDDKTIEAEDISIEDENVKPIKNEKRKWYNVFGIGQNGNVEKEPSVIEVEKVKTDVELDIEKQEQVIDKTEDRKMSPKNRFRKLFSLKSAKSDDSNKKIQSESELQNNDLENLSSLEELKDNKKPFNRLSTTFRSLRSLHKKKTKSDSNAVDVKIEKVDKKERRVTTSIDKSDENENDLKDEVFEENEIKPKKKRWASVFHRSSKSQESDNVIIKKSNSTVSKNLSRLRKSFRKSKLDENIKDRVTVSISLSTGYICYSYGFVKKGEMLPIHIMKNRDVADVGIYELRSISCILLDKQHSVHSVGKIARSFYNELDDSEQCHWLLFNRLNFSDIEMEPIDSNYKIKSTNGQEILVCDLLTLYIQKLKNNAFEELNTIEDVKFDTVYWTVSVSERWNKIVHDIVKGLENACNINVIDESETYLPYLKCFTIDNLTKEHDSLNLSKPLINREFSSDSLCVIDKNGNDSFYDDFVNTDTFFNLHESISVIDCGLSGASVFLYKHSDGSYQCVDKSCSFNAKSVDVDKRFINVLNKLFTTKFIEDYRNRHPTNFNQILNSFYSRKCAVFSRKQSHSDIIIPFSFIDDLQRIMNKKIEVCIDKSEVDGVSFINGILRFSNKKMISFFKFQFTALNEFISNKMNTPMYKNVKYVFLVGSFSNCQLLVESVKENIGQNCTVHLMPGSAMSVVKGALYKINSNWALQYKLANYNYSIESNIKNSDKPSHFNIKLNSKLKLKRSVSDKPTIVTLHQVDISGSNKDTNSVTIEIPQKNDQVNFPKKININLHVEVGCILCFTVNCGDFSMTKTVSMDL</sequence>
<keyword evidence="2" id="KW-0346">Stress response</keyword>
<name>A0A177AWX7_9BILA</name>
<dbReference type="PANTHER" id="PTHR14187:SF5">
    <property type="entry name" value="HEAT SHOCK 70 KDA PROTEIN 12A"/>
    <property type="match status" value="1"/>
</dbReference>
<feature type="compositionally biased region" description="Basic residues" evidence="1">
    <location>
        <begin position="1"/>
        <end position="16"/>
    </location>
</feature>
<dbReference type="PANTHER" id="PTHR14187">
    <property type="entry name" value="ALPHA KINASE/ELONGATION FACTOR 2 KINASE"/>
    <property type="match status" value="1"/>
</dbReference>
<feature type="compositionally biased region" description="Basic and acidic residues" evidence="1">
    <location>
        <begin position="30"/>
        <end position="39"/>
    </location>
</feature>
<organism evidence="2 3">
    <name type="scientific">Intoshia linei</name>
    <dbReference type="NCBI Taxonomy" id="1819745"/>
    <lineage>
        <taxon>Eukaryota</taxon>
        <taxon>Metazoa</taxon>
        <taxon>Spiralia</taxon>
        <taxon>Lophotrochozoa</taxon>
        <taxon>Mesozoa</taxon>
        <taxon>Orthonectida</taxon>
        <taxon>Rhopaluridae</taxon>
        <taxon>Intoshia</taxon>
    </lineage>
</organism>
<gene>
    <name evidence="2" type="ORF">A3Q56_05742</name>
</gene>
<dbReference type="OrthoDB" id="2963168at2759"/>
<feature type="compositionally biased region" description="Polar residues" evidence="1">
    <location>
        <begin position="104"/>
        <end position="121"/>
    </location>
</feature>
<protein>
    <submittedName>
        <fullName evidence="2">Heat shock protein HSP70</fullName>
    </submittedName>
</protein>
<comment type="caution">
    <text evidence="2">The sequence shown here is derived from an EMBL/GenBank/DDBJ whole genome shotgun (WGS) entry which is preliminary data.</text>
</comment>
<feature type="compositionally biased region" description="Polar residues" evidence="1">
    <location>
        <begin position="40"/>
        <end position="58"/>
    </location>
</feature>
<evidence type="ECO:0000256" key="1">
    <source>
        <dbReference type="SAM" id="MobiDB-lite"/>
    </source>
</evidence>
<reference evidence="2 3" key="1">
    <citation type="submission" date="2016-04" db="EMBL/GenBank/DDBJ databases">
        <title>The genome of Intoshia linei affirms orthonectids as highly simplified spiralians.</title>
        <authorList>
            <person name="Mikhailov K.V."/>
            <person name="Slusarev G.S."/>
            <person name="Nikitin M.A."/>
            <person name="Logacheva M.D."/>
            <person name="Penin A."/>
            <person name="Aleoshin V."/>
            <person name="Panchin Y.V."/>
        </authorList>
    </citation>
    <scope>NUCLEOTIDE SEQUENCE [LARGE SCALE GENOMIC DNA]</scope>
    <source>
        <strain evidence="2">Intl2013</strain>
        <tissue evidence="2">Whole animal</tissue>
    </source>
</reference>
<evidence type="ECO:0000313" key="2">
    <source>
        <dbReference type="EMBL" id="OAF66528.1"/>
    </source>
</evidence>
<keyword evidence="3" id="KW-1185">Reference proteome</keyword>
<dbReference type="EMBL" id="LWCA01000905">
    <property type="protein sequence ID" value="OAF66528.1"/>
    <property type="molecule type" value="Genomic_DNA"/>
</dbReference>
<evidence type="ECO:0000313" key="3">
    <source>
        <dbReference type="Proteomes" id="UP000078046"/>
    </source>
</evidence>